<evidence type="ECO:0000313" key="1">
    <source>
        <dbReference type="EMBL" id="WZB87968.1"/>
    </source>
</evidence>
<organism evidence="1 2">
    <name type="scientific">Okeanomitos corallinicola TIOX110</name>
    <dbReference type="NCBI Taxonomy" id="3133117"/>
    <lineage>
        <taxon>Bacteria</taxon>
        <taxon>Bacillati</taxon>
        <taxon>Cyanobacteriota</taxon>
        <taxon>Cyanophyceae</taxon>
        <taxon>Nostocales</taxon>
        <taxon>Aphanizomenonaceae</taxon>
        <taxon>Okeanomitos</taxon>
    </lineage>
</organism>
<dbReference type="RefSeq" id="WP_353930877.1">
    <property type="nucleotide sequence ID" value="NZ_CP150886.1"/>
</dbReference>
<accession>A0ABZ2UUX3</accession>
<dbReference type="EMBL" id="CP150886">
    <property type="protein sequence ID" value="WZB87968.1"/>
    <property type="molecule type" value="Genomic_DNA"/>
</dbReference>
<sequence length="99" mass="11154">MPLNELLPQVSQLSHEDKLRLIHFLLLAVAKEEGCNLESPDYQSQEKLLLEQLASTEAIVWSPYDAHEAAQTLSDMLTAAKEKELFWCCGLRDAKIVEG</sequence>
<gene>
    <name evidence="1" type="ORF">WJM97_21865</name>
</gene>
<proteinExistence type="predicted"/>
<name>A0ABZ2UUX3_9CYAN</name>
<keyword evidence="2" id="KW-1185">Reference proteome</keyword>
<reference evidence="1 2" key="1">
    <citation type="submission" date="2024-04" db="EMBL/GenBank/DDBJ databases">
        <title>Okeanomitos corallinicola gen. &amp; sp. nov. (Nostocales, Cyanobacteria), a new toxic marine heterocyst-forming cyanobacterium from a coral reef.</title>
        <authorList>
            <person name="Li H."/>
            <person name="Li R."/>
            <person name="Kang J."/>
            <person name="Hii K.S."/>
            <person name="Mohamed H.F."/>
            <person name="Xu X."/>
            <person name="Luo Z."/>
        </authorList>
    </citation>
    <scope>NUCLEOTIDE SEQUENCE [LARGE SCALE GENOMIC DNA]</scope>
    <source>
        <strain evidence="1 2">TIOX110</strain>
    </source>
</reference>
<protein>
    <submittedName>
        <fullName evidence="1">Uncharacterized protein</fullName>
    </submittedName>
</protein>
<evidence type="ECO:0000313" key="2">
    <source>
        <dbReference type="Proteomes" id="UP001483337"/>
    </source>
</evidence>
<dbReference type="Proteomes" id="UP001483337">
    <property type="component" value="Chromosome"/>
</dbReference>